<keyword evidence="5" id="KW-1133">Transmembrane helix</keyword>
<keyword evidence="5" id="KW-0472">Membrane</keyword>
<keyword evidence="5" id="KW-0812">Transmembrane</keyword>
<feature type="transmembrane region" description="Helical" evidence="5">
    <location>
        <begin position="6"/>
        <end position="24"/>
    </location>
</feature>
<comment type="subcellular location">
    <subcellularLocation>
        <location evidence="4">Secreted</location>
        <location evidence="4">Extracellular space</location>
        <location evidence="4">Apoplast</location>
    </subcellularLocation>
</comment>
<evidence type="ECO:0000256" key="2">
    <source>
        <dbReference type="ARBA" id="ARBA00011738"/>
    </source>
</evidence>
<dbReference type="GO" id="GO:0048046">
    <property type="term" value="C:apoplast"/>
    <property type="evidence" value="ECO:0007669"/>
    <property type="project" value="UniProtKB-SubCell"/>
</dbReference>
<dbReference type="InterPro" id="IPR044859">
    <property type="entry name" value="Allene_oxi_cyc_Dirigent"/>
</dbReference>
<dbReference type="OrthoDB" id="674745at2759"/>
<evidence type="ECO:0000256" key="1">
    <source>
        <dbReference type="ARBA" id="ARBA00010746"/>
    </source>
</evidence>
<reference evidence="6 7" key="1">
    <citation type="submission" date="2017-07" db="EMBL/GenBank/DDBJ databases">
        <title>An improved, manually edited Actinidia chinensis var. chinensis (kiwifruit) genome highlights the challenges associated with draft genomes and gene prediction in plants.</title>
        <authorList>
            <person name="Pilkington S."/>
            <person name="Crowhurst R."/>
            <person name="Hilario E."/>
            <person name="Nardozza S."/>
            <person name="Fraser L."/>
            <person name="Peng Y."/>
            <person name="Gunaseelan K."/>
            <person name="Simpson R."/>
            <person name="Tahir J."/>
            <person name="Deroles S."/>
            <person name="Templeton K."/>
            <person name="Luo Z."/>
            <person name="Davy M."/>
            <person name="Cheng C."/>
            <person name="Mcneilage M."/>
            <person name="Scaglione D."/>
            <person name="Liu Y."/>
            <person name="Zhang Q."/>
            <person name="Datson P."/>
            <person name="De Silva N."/>
            <person name="Gardiner S."/>
            <person name="Bassett H."/>
            <person name="Chagne D."/>
            <person name="Mccallum J."/>
            <person name="Dzierzon H."/>
            <person name="Deng C."/>
            <person name="Wang Y.-Y."/>
            <person name="Barron N."/>
            <person name="Manako K."/>
            <person name="Bowen J."/>
            <person name="Foster T."/>
            <person name="Erridge Z."/>
            <person name="Tiffin H."/>
            <person name="Waite C."/>
            <person name="Davies K."/>
            <person name="Grierson E."/>
            <person name="Laing W."/>
            <person name="Kirk R."/>
            <person name="Chen X."/>
            <person name="Wood M."/>
            <person name="Montefiori M."/>
            <person name="Brummell D."/>
            <person name="Schwinn K."/>
            <person name="Catanach A."/>
            <person name="Fullerton C."/>
            <person name="Li D."/>
            <person name="Meiyalaghan S."/>
            <person name="Nieuwenhuizen N."/>
            <person name="Read N."/>
            <person name="Prakash R."/>
            <person name="Hunter D."/>
            <person name="Zhang H."/>
            <person name="Mckenzie M."/>
            <person name="Knabel M."/>
            <person name="Harris A."/>
            <person name="Allan A."/>
            <person name="Chen A."/>
            <person name="Janssen B."/>
            <person name="Plunkett B."/>
            <person name="Dwamena C."/>
            <person name="Voogd C."/>
            <person name="Leif D."/>
            <person name="Lafferty D."/>
            <person name="Souleyre E."/>
            <person name="Varkonyi-Gasic E."/>
            <person name="Gambi F."/>
            <person name="Hanley J."/>
            <person name="Yao J.-L."/>
            <person name="Cheung J."/>
            <person name="David K."/>
            <person name="Warren B."/>
            <person name="Marsh K."/>
            <person name="Snowden K."/>
            <person name="Lin-Wang K."/>
            <person name="Brian L."/>
            <person name="Martinez-Sanchez M."/>
            <person name="Wang M."/>
            <person name="Ileperuma N."/>
            <person name="Macnee N."/>
            <person name="Campin R."/>
            <person name="Mcatee P."/>
            <person name="Drummond R."/>
            <person name="Espley R."/>
            <person name="Ireland H."/>
            <person name="Wu R."/>
            <person name="Atkinson R."/>
            <person name="Karunairetnam S."/>
            <person name="Bulley S."/>
            <person name="Chunkath S."/>
            <person name="Hanley Z."/>
            <person name="Storey R."/>
            <person name="Thrimawithana A."/>
            <person name="Thomson S."/>
            <person name="David C."/>
            <person name="Testolin R."/>
        </authorList>
    </citation>
    <scope>NUCLEOTIDE SEQUENCE [LARGE SCALE GENOMIC DNA]</scope>
    <source>
        <strain evidence="7">cv. Red5</strain>
        <tissue evidence="6">Young leaf</tissue>
    </source>
</reference>
<protein>
    <recommendedName>
        <fullName evidence="4">Dirigent protein</fullName>
    </recommendedName>
</protein>
<dbReference type="Proteomes" id="UP000241394">
    <property type="component" value="Chromosome LG18"/>
</dbReference>
<dbReference type="PANTHER" id="PTHR46442">
    <property type="entry name" value="DIRIGENT PROTEIN"/>
    <property type="match status" value="1"/>
</dbReference>
<dbReference type="STRING" id="1590841.A0A2R6Q8K6"/>
<dbReference type="Gene3D" id="2.40.480.10">
    <property type="entry name" value="Allene oxide cyclase-like"/>
    <property type="match status" value="1"/>
</dbReference>
<dbReference type="PANTHER" id="PTHR46442:SF9">
    <property type="entry name" value="DIRIGENT PROTEIN"/>
    <property type="match status" value="1"/>
</dbReference>
<comment type="subunit">
    <text evidence="2 4">Homodimer.</text>
</comment>
<evidence type="ECO:0000256" key="4">
    <source>
        <dbReference type="RuleBase" id="RU363099"/>
    </source>
</evidence>
<keyword evidence="7" id="KW-1185">Reference proteome</keyword>
<name>A0A2R6Q8K6_ACTCC</name>
<keyword evidence="4" id="KW-0052">Apoplast</keyword>
<sequence length="187" mass="20981">MKFGTSNIVLLLFLMFLSVFFVLTSKKFKHKPCKHLILYFHDIIYNGKNAANATSAIVAAPEGANQTILAGQFHFKNVAVCDDPITLDNNNLHSPSVGKAQGLYIYNTQNTYTAWLGFMFVLNNTDYQDTINFIGADPLMIKTRDISVVGGTGDFFMHRGIATLMTDAFEGKVNFRLNVAIKFYECW</sequence>
<evidence type="ECO:0000313" key="7">
    <source>
        <dbReference type="Proteomes" id="UP000241394"/>
    </source>
</evidence>
<dbReference type="InterPro" id="IPR004265">
    <property type="entry name" value="Dirigent"/>
</dbReference>
<evidence type="ECO:0000256" key="3">
    <source>
        <dbReference type="ARBA" id="ARBA00022525"/>
    </source>
</evidence>
<dbReference type="InParanoid" id="A0A2R6Q8K6"/>
<keyword evidence="3 4" id="KW-0964">Secreted</keyword>
<dbReference type="GO" id="GO:0009699">
    <property type="term" value="P:phenylpropanoid biosynthetic process"/>
    <property type="evidence" value="ECO:0007669"/>
    <property type="project" value="UniProtKB-ARBA"/>
</dbReference>
<dbReference type="EMBL" id="NKQK01000018">
    <property type="protein sequence ID" value="PSS04223.1"/>
    <property type="molecule type" value="Genomic_DNA"/>
</dbReference>
<reference evidence="7" key="2">
    <citation type="journal article" date="2018" name="BMC Genomics">
        <title>A manually annotated Actinidia chinensis var. chinensis (kiwifruit) genome highlights the challenges associated with draft genomes and gene prediction in plants.</title>
        <authorList>
            <person name="Pilkington S.M."/>
            <person name="Crowhurst R."/>
            <person name="Hilario E."/>
            <person name="Nardozza S."/>
            <person name="Fraser L."/>
            <person name="Peng Y."/>
            <person name="Gunaseelan K."/>
            <person name="Simpson R."/>
            <person name="Tahir J."/>
            <person name="Deroles S.C."/>
            <person name="Templeton K."/>
            <person name="Luo Z."/>
            <person name="Davy M."/>
            <person name="Cheng C."/>
            <person name="McNeilage M."/>
            <person name="Scaglione D."/>
            <person name="Liu Y."/>
            <person name="Zhang Q."/>
            <person name="Datson P."/>
            <person name="De Silva N."/>
            <person name="Gardiner S.E."/>
            <person name="Bassett H."/>
            <person name="Chagne D."/>
            <person name="McCallum J."/>
            <person name="Dzierzon H."/>
            <person name="Deng C."/>
            <person name="Wang Y.Y."/>
            <person name="Barron L."/>
            <person name="Manako K."/>
            <person name="Bowen J."/>
            <person name="Foster T.M."/>
            <person name="Erridge Z.A."/>
            <person name="Tiffin H."/>
            <person name="Waite C.N."/>
            <person name="Davies K.M."/>
            <person name="Grierson E.P."/>
            <person name="Laing W.A."/>
            <person name="Kirk R."/>
            <person name="Chen X."/>
            <person name="Wood M."/>
            <person name="Montefiori M."/>
            <person name="Brummell D.A."/>
            <person name="Schwinn K.E."/>
            <person name="Catanach A."/>
            <person name="Fullerton C."/>
            <person name="Li D."/>
            <person name="Meiyalaghan S."/>
            <person name="Nieuwenhuizen N."/>
            <person name="Read N."/>
            <person name="Prakash R."/>
            <person name="Hunter D."/>
            <person name="Zhang H."/>
            <person name="McKenzie M."/>
            <person name="Knabel M."/>
            <person name="Harris A."/>
            <person name="Allan A.C."/>
            <person name="Gleave A."/>
            <person name="Chen A."/>
            <person name="Janssen B.J."/>
            <person name="Plunkett B."/>
            <person name="Ampomah-Dwamena C."/>
            <person name="Voogd C."/>
            <person name="Leif D."/>
            <person name="Lafferty D."/>
            <person name="Souleyre E.J.F."/>
            <person name="Varkonyi-Gasic E."/>
            <person name="Gambi F."/>
            <person name="Hanley J."/>
            <person name="Yao J.L."/>
            <person name="Cheung J."/>
            <person name="David K.M."/>
            <person name="Warren B."/>
            <person name="Marsh K."/>
            <person name="Snowden K.C."/>
            <person name="Lin-Wang K."/>
            <person name="Brian L."/>
            <person name="Martinez-Sanchez M."/>
            <person name="Wang M."/>
            <person name="Ileperuma N."/>
            <person name="Macnee N."/>
            <person name="Campin R."/>
            <person name="McAtee P."/>
            <person name="Drummond R.S.M."/>
            <person name="Espley R.V."/>
            <person name="Ireland H.S."/>
            <person name="Wu R."/>
            <person name="Atkinson R.G."/>
            <person name="Karunairetnam S."/>
            <person name="Bulley S."/>
            <person name="Chunkath S."/>
            <person name="Hanley Z."/>
            <person name="Storey R."/>
            <person name="Thrimawithana A.H."/>
            <person name="Thomson S."/>
            <person name="David C."/>
            <person name="Testolin R."/>
            <person name="Huang H."/>
            <person name="Hellens R.P."/>
            <person name="Schaffer R.J."/>
        </authorList>
    </citation>
    <scope>NUCLEOTIDE SEQUENCE [LARGE SCALE GENOMIC DNA]</scope>
    <source>
        <strain evidence="7">cv. Red5</strain>
    </source>
</reference>
<accession>A0A2R6Q8K6</accession>
<evidence type="ECO:0000313" key="6">
    <source>
        <dbReference type="EMBL" id="PSS04223.1"/>
    </source>
</evidence>
<comment type="function">
    <text evidence="4">Dirigent proteins impart stereoselectivity on the phenoxy radical-coupling reaction, yielding optically active lignans from two molecules of coniferyl alcohol in the biosynthesis of lignans, flavonolignans, and alkaloids and thus plays a central role in plant secondary metabolism.</text>
</comment>
<dbReference type="OMA" id="LRQPCRN"/>
<evidence type="ECO:0000256" key="5">
    <source>
        <dbReference type="SAM" id="Phobius"/>
    </source>
</evidence>
<comment type="similarity">
    <text evidence="1 4">Belongs to the plant dirigent protein family.</text>
</comment>
<gene>
    <name evidence="6" type="ORF">CEY00_Acc20066</name>
</gene>
<dbReference type="Pfam" id="PF03018">
    <property type="entry name" value="Dirigent"/>
    <property type="match status" value="1"/>
</dbReference>
<comment type="caution">
    <text evidence="6">The sequence shown here is derived from an EMBL/GenBank/DDBJ whole genome shotgun (WGS) entry which is preliminary data.</text>
</comment>
<dbReference type="Gramene" id="PSS04223">
    <property type="protein sequence ID" value="PSS04223"/>
    <property type="gene ID" value="CEY00_Acc20066"/>
</dbReference>
<organism evidence="6 7">
    <name type="scientific">Actinidia chinensis var. chinensis</name>
    <name type="common">Chinese soft-hair kiwi</name>
    <dbReference type="NCBI Taxonomy" id="1590841"/>
    <lineage>
        <taxon>Eukaryota</taxon>
        <taxon>Viridiplantae</taxon>
        <taxon>Streptophyta</taxon>
        <taxon>Embryophyta</taxon>
        <taxon>Tracheophyta</taxon>
        <taxon>Spermatophyta</taxon>
        <taxon>Magnoliopsida</taxon>
        <taxon>eudicotyledons</taxon>
        <taxon>Gunneridae</taxon>
        <taxon>Pentapetalae</taxon>
        <taxon>asterids</taxon>
        <taxon>Ericales</taxon>
        <taxon>Actinidiaceae</taxon>
        <taxon>Actinidia</taxon>
    </lineage>
</organism>
<proteinExistence type="inferred from homology"/>
<dbReference type="AlphaFoldDB" id="A0A2R6Q8K6"/>